<dbReference type="Pfam" id="PF00501">
    <property type="entry name" value="AMP-binding"/>
    <property type="match status" value="1"/>
</dbReference>
<proteinExistence type="inferred from homology"/>
<comment type="catalytic activity">
    <reaction evidence="6">
        <text>(E)-4-coumarate + ATP + CoA = (E)-4-coumaroyl-CoA + AMP + diphosphate</text>
        <dbReference type="Rhea" id="RHEA:19641"/>
        <dbReference type="ChEBI" id="CHEBI:12876"/>
        <dbReference type="ChEBI" id="CHEBI:30616"/>
        <dbReference type="ChEBI" id="CHEBI:33019"/>
        <dbReference type="ChEBI" id="CHEBI:57287"/>
        <dbReference type="ChEBI" id="CHEBI:85008"/>
        <dbReference type="ChEBI" id="CHEBI:456215"/>
        <dbReference type="EC" id="6.2.1.12"/>
    </reaction>
    <physiologicalReaction direction="left-to-right" evidence="6">
        <dbReference type="Rhea" id="RHEA:19642"/>
    </physiologicalReaction>
</comment>
<dbReference type="CDD" id="cd05927">
    <property type="entry name" value="LC-FACS_euk"/>
    <property type="match status" value="1"/>
</dbReference>
<evidence type="ECO:0000256" key="5">
    <source>
        <dbReference type="ARBA" id="ARBA00022840"/>
    </source>
</evidence>
<dbReference type="Gene3D" id="3.40.50.12780">
    <property type="entry name" value="N-terminal domain of ligase-like"/>
    <property type="match status" value="1"/>
</dbReference>
<evidence type="ECO:0000256" key="3">
    <source>
        <dbReference type="ARBA" id="ARBA00022741"/>
    </source>
</evidence>
<keyword evidence="2 7" id="KW-0436">Ligase</keyword>
<dbReference type="GO" id="GO:0106290">
    <property type="term" value="F:trans-cinnamate-CoA ligase activity"/>
    <property type="evidence" value="ECO:0007669"/>
    <property type="project" value="UniProtKB-ARBA"/>
</dbReference>
<sequence length="702" mass="78292">SKSTIFLKVDETFEEKSMTQPPTKYSVELPNSRKPGQTGVYRSAFYPDALTVTIRKEVTTLYENFQYALKISKDKNCIGHRPYNKSTGQFGPYIWQTYNQTAERINNFGSGIVYLSEDVVKNPRVKQWTVGIYANNRPEWFITDQANCAYNLTTVALYDTLGPETVEYVINHAEISIVVTGVNRIPGLIQLAPKVPNLKVIVSMDELEDDSPIPFGSTTTGKVLKAWAEDKGIVLLSFNDVEKLGKQHPRKHNPPSPNDLACICYTSGTTGVPKGAMLTHANFISASSAACQLFEGSQDDILISYLPLAHIFGRMMETMATAYGASIGYFRGDVLTLIDDISELKPTLFPSVPRLLTRIHAKLQQATVNSPGIKGALSRKAVAAKLERLEMGQGYTHPLWDRIVFNKIKQLLGGRVRLMITGSAPLDPDVLQFLRVAFSTEIIEGYGQTEGVATATIGLPGENKAGHVGGPHLCCEMKLVDVPEMNYLSTDKPYPRGELCYRGPHCFIGYYKDEEKTKETIDSEGWVHTGDIAYVDERGAWTIVDRKKNIFKLSQGEYVAPEKIENVYLNSPLILQVYVHGDSLRNSLVAVVVPDPETFVPWANVLTNKNVSLGDEKGLESLINDPKVRKEFLKEMNKTGQYAKLRGFELVKAIHLTNVPFSVENNLLTPTLKLKRHEAQKTFREVTTNLYSEIEPNVKAKL</sequence>
<evidence type="ECO:0000256" key="2">
    <source>
        <dbReference type="ARBA" id="ARBA00022598"/>
    </source>
</evidence>
<comment type="similarity">
    <text evidence="1 7">Belongs to the ATP-dependent AMP-binding enzyme family.</text>
</comment>
<dbReference type="PANTHER" id="PTHR43272:SF33">
    <property type="entry name" value="AMP-BINDING DOMAIN-CONTAINING PROTEIN-RELATED"/>
    <property type="match status" value="1"/>
</dbReference>
<keyword evidence="3 7" id="KW-0547">Nucleotide-binding</keyword>
<dbReference type="InterPro" id="IPR042099">
    <property type="entry name" value="ANL_N_sf"/>
</dbReference>
<dbReference type="EC" id="6.2.1.3" evidence="7"/>
<dbReference type="PANTHER" id="PTHR43272">
    <property type="entry name" value="LONG-CHAIN-FATTY-ACID--COA LIGASE"/>
    <property type="match status" value="1"/>
</dbReference>
<dbReference type="InterPro" id="IPR020845">
    <property type="entry name" value="AMP-binding_CS"/>
</dbReference>
<comment type="function">
    <text evidence="7">Catalyzes the conversion of long-chain fatty acids to their active form acyl-CoAs for both synthesis of cellular lipids, and degradation via beta-oxidation.</text>
</comment>
<keyword evidence="4 7" id="KW-0276">Fatty acid metabolism</keyword>
<dbReference type="GO" id="GO:0005524">
    <property type="term" value="F:ATP binding"/>
    <property type="evidence" value="ECO:0007669"/>
    <property type="project" value="UniProtKB-KW"/>
</dbReference>
<dbReference type="SUPFAM" id="SSF56801">
    <property type="entry name" value="Acetyl-CoA synthetase-like"/>
    <property type="match status" value="1"/>
</dbReference>
<accession>A0A1D1XSG7</accession>
<feature type="non-terminal residue" evidence="9">
    <location>
        <position position="1"/>
    </location>
</feature>
<dbReference type="GO" id="GO:0004467">
    <property type="term" value="F:long-chain fatty acid-CoA ligase activity"/>
    <property type="evidence" value="ECO:0007669"/>
    <property type="project" value="UniProtKB-EC"/>
</dbReference>
<gene>
    <name evidence="9" type="primary">LACS7_0</name>
    <name evidence="9" type="ORF">g.32935</name>
</gene>
<protein>
    <recommendedName>
        <fullName evidence="7">Long-chain-fatty-acid--CoA ligase</fullName>
        <ecNumber evidence="7">6.2.1.3</ecNumber>
    </recommendedName>
</protein>
<name>A0A1D1XSG7_9ARAE</name>
<evidence type="ECO:0000259" key="8">
    <source>
        <dbReference type="Pfam" id="PF00501"/>
    </source>
</evidence>
<evidence type="ECO:0000256" key="6">
    <source>
        <dbReference type="ARBA" id="ARBA00034252"/>
    </source>
</evidence>
<reference evidence="9" key="1">
    <citation type="submission" date="2015-07" db="EMBL/GenBank/DDBJ databases">
        <title>Transcriptome Assembly of Anthurium amnicola.</title>
        <authorList>
            <person name="Suzuki J."/>
        </authorList>
    </citation>
    <scope>NUCLEOTIDE SEQUENCE</scope>
</reference>
<comment type="catalytic activity">
    <reaction evidence="7">
        <text>a long-chain fatty acid + ATP + CoA = a long-chain fatty acyl-CoA + AMP + diphosphate</text>
        <dbReference type="Rhea" id="RHEA:15421"/>
        <dbReference type="ChEBI" id="CHEBI:30616"/>
        <dbReference type="ChEBI" id="CHEBI:33019"/>
        <dbReference type="ChEBI" id="CHEBI:57287"/>
        <dbReference type="ChEBI" id="CHEBI:57560"/>
        <dbReference type="ChEBI" id="CHEBI:83139"/>
        <dbReference type="ChEBI" id="CHEBI:456215"/>
        <dbReference type="EC" id="6.2.1.3"/>
    </reaction>
</comment>
<dbReference type="GO" id="GO:0016020">
    <property type="term" value="C:membrane"/>
    <property type="evidence" value="ECO:0007669"/>
    <property type="project" value="TreeGrafter"/>
</dbReference>
<evidence type="ECO:0000256" key="4">
    <source>
        <dbReference type="ARBA" id="ARBA00022832"/>
    </source>
</evidence>
<evidence type="ECO:0000256" key="1">
    <source>
        <dbReference type="ARBA" id="ARBA00006432"/>
    </source>
</evidence>
<dbReference type="PROSITE" id="PS00455">
    <property type="entry name" value="AMP_BINDING"/>
    <property type="match status" value="1"/>
</dbReference>
<dbReference type="AlphaFoldDB" id="A0A1D1XSG7"/>
<dbReference type="GO" id="GO:0009698">
    <property type="term" value="P:phenylpropanoid metabolic process"/>
    <property type="evidence" value="ECO:0007669"/>
    <property type="project" value="UniProtKB-ARBA"/>
</dbReference>
<evidence type="ECO:0000256" key="7">
    <source>
        <dbReference type="RuleBase" id="RU369030"/>
    </source>
</evidence>
<dbReference type="InterPro" id="IPR045311">
    <property type="entry name" value="LC-FACS_euk"/>
</dbReference>
<dbReference type="GO" id="GO:0016207">
    <property type="term" value="F:4-coumarate-CoA ligase activity"/>
    <property type="evidence" value="ECO:0007669"/>
    <property type="project" value="UniProtKB-EC"/>
</dbReference>
<keyword evidence="7" id="KW-0443">Lipid metabolism</keyword>
<dbReference type="GO" id="GO:0005783">
    <property type="term" value="C:endoplasmic reticulum"/>
    <property type="evidence" value="ECO:0007669"/>
    <property type="project" value="TreeGrafter"/>
</dbReference>
<keyword evidence="5 7" id="KW-0067">ATP-binding</keyword>
<feature type="domain" description="AMP-dependent synthetase/ligase" evidence="8">
    <location>
        <begin position="91"/>
        <end position="511"/>
    </location>
</feature>
<dbReference type="EMBL" id="GDJX01022611">
    <property type="protein sequence ID" value="JAT45325.1"/>
    <property type="molecule type" value="Transcribed_RNA"/>
</dbReference>
<organism evidence="9">
    <name type="scientific">Anthurium amnicola</name>
    <dbReference type="NCBI Taxonomy" id="1678845"/>
    <lineage>
        <taxon>Eukaryota</taxon>
        <taxon>Viridiplantae</taxon>
        <taxon>Streptophyta</taxon>
        <taxon>Embryophyta</taxon>
        <taxon>Tracheophyta</taxon>
        <taxon>Spermatophyta</taxon>
        <taxon>Magnoliopsida</taxon>
        <taxon>Liliopsida</taxon>
        <taxon>Araceae</taxon>
        <taxon>Pothoideae</taxon>
        <taxon>Potheae</taxon>
        <taxon>Anthurium</taxon>
    </lineage>
</organism>
<dbReference type="InterPro" id="IPR000873">
    <property type="entry name" value="AMP-dep_synth/lig_dom"/>
</dbReference>
<evidence type="ECO:0000313" key="9">
    <source>
        <dbReference type="EMBL" id="JAT45325.1"/>
    </source>
</evidence>